<evidence type="ECO:0000256" key="2">
    <source>
        <dbReference type="ARBA" id="ARBA00022908"/>
    </source>
</evidence>
<evidence type="ECO:0000259" key="6">
    <source>
        <dbReference type="PROSITE" id="PS51898"/>
    </source>
</evidence>
<evidence type="ECO:0000256" key="4">
    <source>
        <dbReference type="ARBA" id="ARBA00023172"/>
    </source>
</evidence>
<dbReference type="PANTHER" id="PTHR30349">
    <property type="entry name" value="PHAGE INTEGRASE-RELATED"/>
    <property type="match status" value="1"/>
</dbReference>
<dbReference type="GO" id="GO:0015074">
    <property type="term" value="P:DNA integration"/>
    <property type="evidence" value="ECO:0007669"/>
    <property type="project" value="UniProtKB-KW"/>
</dbReference>
<dbReference type="PROSITE" id="PS51898">
    <property type="entry name" value="TYR_RECOMBINASE"/>
    <property type="match status" value="1"/>
</dbReference>
<dbReference type="EMBL" id="FOGN01000001">
    <property type="protein sequence ID" value="SER36184.1"/>
    <property type="molecule type" value="Genomic_DNA"/>
</dbReference>
<dbReference type="STRING" id="653930.SAMN05216589_0317"/>
<feature type="domain" description="Core-binding (CB)" evidence="7">
    <location>
        <begin position="4"/>
        <end position="88"/>
    </location>
</feature>
<evidence type="ECO:0000259" key="7">
    <source>
        <dbReference type="PROSITE" id="PS51900"/>
    </source>
</evidence>
<keyword evidence="2" id="KW-0229">DNA integration</keyword>
<reference evidence="10 11" key="1">
    <citation type="submission" date="2016-10" db="EMBL/GenBank/DDBJ databases">
        <authorList>
            <person name="de Groot N.N."/>
        </authorList>
    </citation>
    <scope>NUCLEOTIDE SEQUENCE [LARGE SCALE GENOMIC DNA]</scope>
    <source>
        <strain evidence="9 10">CGMCC 1.9095</strain>
        <strain evidence="8 11">DSM 22558</strain>
    </source>
</reference>
<dbReference type="OrthoDB" id="7064909at2"/>
<dbReference type="InterPro" id="IPR011010">
    <property type="entry name" value="DNA_brk_join_enz"/>
</dbReference>
<comment type="similarity">
    <text evidence="1">Belongs to the 'phage' integrase family.</text>
</comment>
<evidence type="ECO:0000313" key="8">
    <source>
        <dbReference type="EMBL" id="SER36184.1"/>
    </source>
</evidence>
<dbReference type="Gene3D" id="1.10.150.130">
    <property type="match status" value="1"/>
</dbReference>
<dbReference type="InterPro" id="IPR050090">
    <property type="entry name" value="Tyrosine_recombinase_XerCD"/>
</dbReference>
<keyword evidence="10" id="KW-1185">Reference proteome</keyword>
<dbReference type="PANTHER" id="PTHR30349:SF64">
    <property type="entry name" value="PROPHAGE INTEGRASE INTD-RELATED"/>
    <property type="match status" value="1"/>
</dbReference>
<keyword evidence="4" id="KW-0233">DNA recombination</keyword>
<dbReference type="AlphaFoldDB" id="A0A1H9NJM2"/>
<sequence>MHGLTFDELMTELFTERWSSLKTQSGYAMCVRVMKRHIKTDYPAEVTKQQVLAWRATVVKRPGRPEGISEVSWNTYSRHLKALYNFGIERGYVTENPFLRVNLKPPILKTKTLPDGAISKIRQLLRYCMDLEEKGEPRGAYIHPAWFWLVVVEMLYHTGIRQRQLLCIKLHDIDLRNARFICSAEGAKNSKESLLPLHRELIPLLDHLLDQAVRRGAKPSDQLFNVNLHSKRHRLETMNTWQVGMFFTRLSRKLDMTISPHRFRHSFATELMAGDNADIHLTQLLMGHSDIRSTMVYVDVPVDKLRNYLMQRSEA</sequence>
<proteinExistence type="inferred from homology"/>
<dbReference type="InterPro" id="IPR010998">
    <property type="entry name" value="Integrase_recombinase_N"/>
</dbReference>
<dbReference type="GO" id="GO:0003677">
    <property type="term" value="F:DNA binding"/>
    <property type="evidence" value="ECO:0007669"/>
    <property type="project" value="UniProtKB-UniRule"/>
</dbReference>
<name>A0A1H9NJM2_9GAMM</name>
<dbReference type="RefSeq" id="WP_074777433.1">
    <property type="nucleotide sequence ID" value="NZ_FOGN01000001.1"/>
</dbReference>
<dbReference type="GO" id="GO:0006310">
    <property type="term" value="P:DNA recombination"/>
    <property type="evidence" value="ECO:0007669"/>
    <property type="project" value="UniProtKB-KW"/>
</dbReference>
<dbReference type="Proteomes" id="UP000186904">
    <property type="component" value="Unassembled WGS sequence"/>
</dbReference>
<dbReference type="Pfam" id="PF00589">
    <property type="entry name" value="Phage_integrase"/>
    <property type="match status" value="1"/>
</dbReference>
<dbReference type="InterPro" id="IPR002104">
    <property type="entry name" value="Integrase_catalytic"/>
</dbReference>
<evidence type="ECO:0000313" key="11">
    <source>
        <dbReference type="Proteomes" id="UP000186904"/>
    </source>
</evidence>
<dbReference type="Proteomes" id="UP000186599">
    <property type="component" value="Unassembled WGS sequence"/>
</dbReference>
<dbReference type="PROSITE" id="PS51900">
    <property type="entry name" value="CB"/>
    <property type="match status" value="1"/>
</dbReference>
<evidence type="ECO:0000313" key="9">
    <source>
        <dbReference type="EMBL" id="SFL80538.1"/>
    </source>
</evidence>
<dbReference type="InterPro" id="IPR013762">
    <property type="entry name" value="Integrase-like_cat_sf"/>
</dbReference>
<gene>
    <name evidence="9" type="ORF">SAMN04487855_1308</name>
    <name evidence="8" type="ORF">SAMN05216589_0317</name>
</gene>
<feature type="domain" description="Tyr recombinase" evidence="6">
    <location>
        <begin position="108"/>
        <end position="310"/>
    </location>
</feature>
<accession>A0A1H9NJM2</accession>
<protein>
    <submittedName>
        <fullName evidence="8">Site-specific recombinase XerD</fullName>
    </submittedName>
</protein>
<organism evidence="8 11">
    <name type="scientific">Halopseudomonas bauzanensis</name>
    <dbReference type="NCBI Taxonomy" id="653930"/>
    <lineage>
        <taxon>Bacteria</taxon>
        <taxon>Pseudomonadati</taxon>
        <taxon>Pseudomonadota</taxon>
        <taxon>Gammaproteobacteria</taxon>
        <taxon>Pseudomonadales</taxon>
        <taxon>Pseudomonadaceae</taxon>
        <taxon>Halopseudomonas</taxon>
    </lineage>
</organism>
<dbReference type="InterPro" id="IPR044068">
    <property type="entry name" value="CB"/>
</dbReference>
<evidence type="ECO:0000313" key="10">
    <source>
        <dbReference type="Proteomes" id="UP000186599"/>
    </source>
</evidence>
<keyword evidence="3 5" id="KW-0238">DNA-binding</keyword>
<dbReference type="SUPFAM" id="SSF56349">
    <property type="entry name" value="DNA breaking-rejoining enzymes"/>
    <property type="match status" value="1"/>
</dbReference>
<dbReference type="CDD" id="cd00397">
    <property type="entry name" value="DNA_BRE_C"/>
    <property type="match status" value="1"/>
</dbReference>
<evidence type="ECO:0000256" key="1">
    <source>
        <dbReference type="ARBA" id="ARBA00008857"/>
    </source>
</evidence>
<dbReference type="EMBL" id="FOUA01000001">
    <property type="protein sequence ID" value="SFL80538.1"/>
    <property type="molecule type" value="Genomic_DNA"/>
</dbReference>
<dbReference type="Gene3D" id="1.10.443.10">
    <property type="entry name" value="Intergrase catalytic core"/>
    <property type="match status" value="1"/>
</dbReference>
<evidence type="ECO:0000256" key="5">
    <source>
        <dbReference type="PROSITE-ProRule" id="PRU01248"/>
    </source>
</evidence>
<evidence type="ECO:0000256" key="3">
    <source>
        <dbReference type="ARBA" id="ARBA00023125"/>
    </source>
</evidence>